<feature type="binding site" evidence="9">
    <location>
        <position position="124"/>
    </location>
    <ligand>
        <name>Mg(2+)</name>
        <dbReference type="ChEBI" id="CHEBI:18420"/>
    </ligand>
</feature>
<dbReference type="PROSITE" id="PS50142">
    <property type="entry name" value="RNASE_3_2"/>
    <property type="match status" value="1"/>
</dbReference>
<dbReference type="CDD" id="cd10845">
    <property type="entry name" value="DSRM_RNAse_III_family"/>
    <property type="match status" value="1"/>
</dbReference>
<dbReference type="GO" id="GO:0008033">
    <property type="term" value="P:tRNA processing"/>
    <property type="evidence" value="ECO:0007669"/>
    <property type="project" value="UniProtKB-KW"/>
</dbReference>
<evidence type="ECO:0000259" key="11">
    <source>
        <dbReference type="PROSITE" id="PS50142"/>
    </source>
</evidence>
<dbReference type="NCBIfam" id="TIGR02191">
    <property type="entry name" value="RNaseIII"/>
    <property type="match status" value="1"/>
</dbReference>
<dbReference type="RefSeq" id="WP_066744128.1">
    <property type="nucleotide sequence ID" value="NZ_CP016757.1"/>
</dbReference>
<evidence type="ECO:0000256" key="5">
    <source>
        <dbReference type="ARBA" id="ARBA00022722"/>
    </source>
</evidence>
<evidence type="ECO:0000256" key="9">
    <source>
        <dbReference type="HAMAP-Rule" id="MF_00104"/>
    </source>
</evidence>
<dbReference type="Gene3D" id="3.30.160.20">
    <property type="match status" value="1"/>
</dbReference>
<dbReference type="PANTHER" id="PTHR11207:SF0">
    <property type="entry name" value="RIBONUCLEASE 3"/>
    <property type="match status" value="1"/>
</dbReference>
<sequence>MKTDKGREELLRAFQKKLRYQFNNIDLLQEALTHSSYANENGVKFNERLEFLGDAVLELVTSNRLFLSYPDYDEGQLTRLRAQIVCKNSLSLWAAEMGIKGLIRIGKSLVKSGPTDSIAADCVEALFGAIFIDGGFQKAAEAVSNFLQTKPEISGASVVKDPKTELQEYFQRQGIDVPRYEMLERVGPDHASNFKVRLMTGDKILAEAWGASTKEAEFKAAEIALKKIRE</sequence>
<dbReference type="KEGG" id="cpor:BED41_06200"/>
<dbReference type="GO" id="GO:0046872">
    <property type="term" value="F:metal ion binding"/>
    <property type="evidence" value="ECO:0007669"/>
    <property type="project" value="UniProtKB-KW"/>
</dbReference>
<comment type="function">
    <text evidence="9">Digests double-stranded RNA. Involved in the processing of primary rRNA transcript to yield the immediate precursors to the large and small rRNAs (23S and 16S). Processes some mRNAs, and tRNAs when they are encoded in the rRNA operon. Processes pre-crRNA and tracrRNA of type II CRISPR loci if present in the organism.</text>
</comment>
<protein>
    <recommendedName>
        <fullName evidence="9">Ribonuclease 3</fullName>
        <ecNumber evidence="9">3.1.26.3</ecNumber>
    </recommendedName>
    <alternativeName>
        <fullName evidence="9">Ribonuclease III</fullName>
        <shortName evidence="9">RNase III</shortName>
    </alternativeName>
</protein>
<dbReference type="GO" id="GO:0006364">
    <property type="term" value="P:rRNA processing"/>
    <property type="evidence" value="ECO:0007669"/>
    <property type="project" value="UniProtKB-UniRule"/>
</dbReference>
<comment type="cofactor">
    <cofactor evidence="9">
        <name>Mg(2+)</name>
        <dbReference type="ChEBI" id="CHEBI:18420"/>
    </cofactor>
</comment>
<dbReference type="Gene3D" id="1.10.1520.10">
    <property type="entry name" value="Ribonuclease III domain"/>
    <property type="match status" value="1"/>
</dbReference>
<feature type="domain" description="RNase III" evidence="11">
    <location>
        <begin position="11"/>
        <end position="135"/>
    </location>
</feature>
<evidence type="ECO:0000259" key="10">
    <source>
        <dbReference type="PROSITE" id="PS50137"/>
    </source>
</evidence>
<dbReference type="AlphaFoldDB" id="A0A1B2I420"/>
<keyword evidence="6 9" id="KW-0255">Endonuclease</keyword>
<dbReference type="InterPro" id="IPR000999">
    <property type="entry name" value="RNase_III_dom"/>
</dbReference>
<feature type="binding site" evidence="9">
    <location>
        <position position="121"/>
    </location>
    <ligand>
        <name>Mg(2+)</name>
        <dbReference type="ChEBI" id="CHEBI:18420"/>
    </ligand>
</feature>
<feature type="domain" description="DRBM" evidence="10">
    <location>
        <begin position="161"/>
        <end position="230"/>
    </location>
</feature>
<evidence type="ECO:0000256" key="1">
    <source>
        <dbReference type="ARBA" id="ARBA00000109"/>
    </source>
</evidence>
<dbReference type="SMART" id="SM00358">
    <property type="entry name" value="DSRM"/>
    <property type="match status" value="1"/>
</dbReference>
<evidence type="ECO:0000256" key="3">
    <source>
        <dbReference type="ARBA" id="ARBA00022552"/>
    </source>
</evidence>
<dbReference type="GO" id="GO:0004525">
    <property type="term" value="F:ribonuclease III activity"/>
    <property type="evidence" value="ECO:0007669"/>
    <property type="project" value="UniProtKB-UniRule"/>
</dbReference>
<keyword evidence="9" id="KW-0460">Magnesium</keyword>
<dbReference type="STRING" id="1197717.BED41_06200"/>
<evidence type="ECO:0000256" key="2">
    <source>
        <dbReference type="ARBA" id="ARBA00010183"/>
    </source>
</evidence>
<dbReference type="PROSITE" id="PS50137">
    <property type="entry name" value="DS_RBD"/>
    <property type="match status" value="1"/>
</dbReference>
<feature type="binding site" evidence="9">
    <location>
        <position position="50"/>
    </location>
    <ligand>
        <name>Mg(2+)</name>
        <dbReference type="ChEBI" id="CHEBI:18420"/>
    </ligand>
</feature>
<dbReference type="PANTHER" id="PTHR11207">
    <property type="entry name" value="RIBONUCLEASE III"/>
    <property type="match status" value="1"/>
</dbReference>
<dbReference type="GO" id="GO:0010468">
    <property type="term" value="P:regulation of gene expression"/>
    <property type="evidence" value="ECO:0007669"/>
    <property type="project" value="TreeGrafter"/>
</dbReference>
<dbReference type="GeneID" id="83057442"/>
<dbReference type="GO" id="GO:0006397">
    <property type="term" value="P:mRNA processing"/>
    <property type="evidence" value="ECO:0007669"/>
    <property type="project" value="UniProtKB-UniRule"/>
</dbReference>
<keyword evidence="3 9" id="KW-0698">rRNA processing</keyword>
<evidence type="ECO:0000313" key="13">
    <source>
        <dbReference type="Proteomes" id="UP000093044"/>
    </source>
</evidence>
<keyword evidence="7 9" id="KW-0378">Hydrolase</keyword>
<dbReference type="Pfam" id="PF14622">
    <property type="entry name" value="Ribonucleas_3_3"/>
    <property type="match status" value="1"/>
</dbReference>
<keyword evidence="5 9" id="KW-0540">Nuclease</keyword>
<keyword evidence="8 9" id="KW-0694">RNA-binding</keyword>
<evidence type="ECO:0000313" key="12">
    <source>
        <dbReference type="EMBL" id="ANZ44716.1"/>
    </source>
</evidence>
<dbReference type="GO" id="GO:0019843">
    <property type="term" value="F:rRNA binding"/>
    <property type="evidence" value="ECO:0007669"/>
    <property type="project" value="UniProtKB-KW"/>
</dbReference>
<dbReference type="GO" id="GO:0005737">
    <property type="term" value="C:cytoplasm"/>
    <property type="evidence" value="ECO:0007669"/>
    <property type="project" value="UniProtKB-SubCell"/>
</dbReference>
<evidence type="ECO:0000256" key="8">
    <source>
        <dbReference type="ARBA" id="ARBA00022884"/>
    </source>
</evidence>
<dbReference type="EC" id="3.1.26.3" evidence="9"/>
<dbReference type="HAMAP" id="MF_00104">
    <property type="entry name" value="RNase_III"/>
    <property type="match status" value="1"/>
</dbReference>
<dbReference type="EMBL" id="CP016757">
    <property type="protein sequence ID" value="ANZ44716.1"/>
    <property type="molecule type" value="Genomic_DNA"/>
</dbReference>
<proteinExistence type="inferred from homology"/>
<keyword evidence="9" id="KW-0479">Metal-binding</keyword>
<dbReference type="FunFam" id="1.10.1520.10:FF:000001">
    <property type="entry name" value="Ribonuclease 3"/>
    <property type="match status" value="1"/>
</dbReference>
<dbReference type="SUPFAM" id="SSF54768">
    <property type="entry name" value="dsRNA-binding domain-like"/>
    <property type="match status" value="1"/>
</dbReference>
<evidence type="ECO:0000256" key="4">
    <source>
        <dbReference type="ARBA" id="ARBA00022664"/>
    </source>
</evidence>
<dbReference type="SUPFAM" id="SSF69065">
    <property type="entry name" value="RNase III domain-like"/>
    <property type="match status" value="1"/>
</dbReference>
<dbReference type="Pfam" id="PF00035">
    <property type="entry name" value="dsrm"/>
    <property type="match status" value="1"/>
</dbReference>
<comment type="subcellular location">
    <subcellularLocation>
        <location evidence="9">Cytoplasm</location>
    </subcellularLocation>
</comment>
<comment type="catalytic activity">
    <reaction evidence="1 9">
        <text>Endonucleolytic cleavage to 5'-phosphomonoester.</text>
        <dbReference type="EC" id="3.1.26.3"/>
    </reaction>
</comment>
<feature type="active site" evidence="9">
    <location>
        <position position="124"/>
    </location>
</feature>
<accession>A0A1B2I420</accession>
<keyword evidence="9" id="KW-0819">tRNA processing</keyword>
<evidence type="ECO:0000256" key="7">
    <source>
        <dbReference type="ARBA" id="ARBA00022801"/>
    </source>
</evidence>
<evidence type="ECO:0000256" key="6">
    <source>
        <dbReference type="ARBA" id="ARBA00022759"/>
    </source>
</evidence>
<keyword evidence="13" id="KW-1185">Reference proteome</keyword>
<gene>
    <name evidence="9" type="primary">rnc</name>
    <name evidence="12" type="ORF">BED41_06200</name>
</gene>
<comment type="subunit">
    <text evidence="9">Homodimer.</text>
</comment>
<dbReference type="OrthoDB" id="9805026at2"/>
<comment type="similarity">
    <text evidence="2">Belongs to the ribonuclease III family.</text>
</comment>
<reference evidence="12" key="1">
    <citation type="submission" date="2016-08" db="EMBL/GenBank/DDBJ databases">
        <title>Complete genome of Cloacibacillus porcorum.</title>
        <authorList>
            <person name="Looft T."/>
            <person name="Bayles D.O."/>
            <person name="Alt D.P."/>
        </authorList>
    </citation>
    <scope>NUCLEOTIDE SEQUENCE [LARGE SCALE GENOMIC DNA]</scope>
    <source>
        <strain evidence="12">CL-84</strain>
    </source>
</reference>
<dbReference type="InterPro" id="IPR014720">
    <property type="entry name" value="dsRBD_dom"/>
</dbReference>
<dbReference type="Proteomes" id="UP000093044">
    <property type="component" value="Chromosome"/>
</dbReference>
<dbReference type="InterPro" id="IPR011907">
    <property type="entry name" value="RNase_III"/>
</dbReference>
<dbReference type="InterPro" id="IPR036389">
    <property type="entry name" value="RNase_III_sf"/>
</dbReference>
<dbReference type="CDD" id="cd00593">
    <property type="entry name" value="RIBOc"/>
    <property type="match status" value="1"/>
</dbReference>
<keyword evidence="4 9" id="KW-0507">mRNA processing</keyword>
<name>A0A1B2I420_9BACT</name>
<keyword evidence="9" id="KW-0699">rRNA-binding</keyword>
<dbReference type="SMART" id="SM00535">
    <property type="entry name" value="RIBOc"/>
    <property type="match status" value="1"/>
</dbReference>
<dbReference type="GO" id="GO:0003725">
    <property type="term" value="F:double-stranded RNA binding"/>
    <property type="evidence" value="ECO:0007669"/>
    <property type="project" value="TreeGrafter"/>
</dbReference>
<dbReference type="PROSITE" id="PS00517">
    <property type="entry name" value="RNASE_3_1"/>
    <property type="match status" value="1"/>
</dbReference>
<feature type="active site" evidence="9">
    <location>
        <position position="54"/>
    </location>
</feature>
<keyword evidence="9" id="KW-0963">Cytoplasm</keyword>
<organism evidence="12 13">
    <name type="scientific">Cloacibacillus porcorum</name>
    <dbReference type="NCBI Taxonomy" id="1197717"/>
    <lineage>
        <taxon>Bacteria</taxon>
        <taxon>Thermotogati</taxon>
        <taxon>Synergistota</taxon>
        <taxon>Synergistia</taxon>
        <taxon>Synergistales</taxon>
        <taxon>Synergistaceae</taxon>
        <taxon>Cloacibacillus</taxon>
    </lineage>
</organism>